<feature type="compositionally biased region" description="Polar residues" evidence="1">
    <location>
        <begin position="1956"/>
        <end position="1966"/>
    </location>
</feature>
<feature type="compositionally biased region" description="Basic and acidic residues" evidence="1">
    <location>
        <begin position="681"/>
        <end position="702"/>
    </location>
</feature>
<name>A0AAV3Q493_LITER</name>
<dbReference type="EMBL" id="BAABME010003459">
    <property type="protein sequence ID" value="GAA0158879.1"/>
    <property type="molecule type" value="Genomic_DNA"/>
</dbReference>
<dbReference type="PANTHER" id="PTHR48429">
    <property type="entry name" value="AGENET DOMAIN-CONTAINING PROTEIN"/>
    <property type="match status" value="1"/>
</dbReference>
<feature type="compositionally biased region" description="Basic and acidic residues" evidence="1">
    <location>
        <begin position="168"/>
        <end position="179"/>
    </location>
</feature>
<feature type="region of interest" description="Disordered" evidence="1">
    <location>
        <begin position="830"/>
        <end position="849"/>
    </location>
</feature>
<feature type="compositionally biased region" description="Polar residues" evidence="1">
    <location>
        <begin position="1125"/>
        <end position="1138"/>
    </location>
</feature>
<sequence>MQMDNNDKHHPGLSEENTKITSVLHPYGLPKIDLDHSHIRFDTLAEDGGFIGISSREEDHWIEDFSRGNSSIEFGSSAAERCSIPRHVDVWSEATSSESVEMLLKSVGQEEMLPGESIIEESDACDELGTLARQMELKPSPDGNRNDQDSYLEEPNVEPLDNSSGHNHGSDYADIDPKCSSHTQVEHSASGCSANLESCLVVRECNSRDKVSCNEANQPKPAASMNVSLNDNMEGTLVLGTQRCSDSSSQYVREDVEFSNDQDISSRQTTKGNSQKLHSTESCQNSEDLVLPESLKIKHSSYVCEKSFGESEGDLKVDEKTVSSSRVDECEQQKDFLSPTSHPECSVESKESSQGKHSQVDKRVFTISEGQIPGTEPELGIHIIDNLPVLADALQSAQSVVENIAENLNGRNGATENQENTAISSASSVIPVSAESSNSGKQDTGDMNAMPVILYNNAERLSTSSLVEDVKKKIEVMQTLESDKPSSINSESNVGSIGSDAVSHERSQGTTGDIAEQNEGSNLSSDVVPIHLDETVDTVADVILEEETPSLKFLSQVGNETGTVSLTERSLSGEVSVEEAIRDDSSTCLKEKHDTVPLNEGVTGHSKETLGFSDTIYMDSVPCDSKLVVAEGTEDVALVKHVETKIENTCRSELSEISGGGCFTEADKPSHNTASVISCSELRESDERPKVDPIESAAEHVSDNSTSKAGEVALLPSNDGANEGSREERSFSFDLPPVAEKESGLMPSGSQKNHGRREVPQVTSIVTEGGSTCVGEEITSESKTRRGSAKSTKRNTKKGNNARQPEDNTSCALVSQPGPARLLQFGVGITESSGRKSSTTPIPSSNLPDLNTSSPNSALFHQPFTDLQQVQLRAQIFVYGSLIQGIAPDEACMVSAFGTSGSDGSRISWEPKWRTYMERLCSQKTVSNNYNTPVQSRSGTKGQDKSSKRTAPQSKDVPCHITLFGNKEISSLSVKPMIPLSSPLWNLSTPLSDSLPPSNMVRGGAPKALPPLHPGQTPSAQTFGGQTSWLSPAPISPIPGPWVSSSRFSAVDLSSRLSSSPSAETVKLTPLRDSSLAISSSMKDAFNDPISHRGVSSNLMQDASMQKLTSTHVDAKSRKRRKSSTTEASPQNSLSSTPALPCSDAITSSSKEGSVARLSSISSYPTTTLIGGHFSTTVAATASQVVAVDPIQRADLHMDYNSILRGELKQVEKAKQAGEEAVAHAADLVSRCQSVWGAMKEQKNSSLAPDRELQLSSSAVAMAAAASVAKAAAAAANLASKVALHIHQVAIHVLHGNAIPVQESGLSESDVANSLDNATSAAGNRNDAPNSIISADREASRKRVEAALAASQHAENLDAIVKSAELAAEAVSQAGRVVSMGKPFPLSFLLEAGPENYWRGDSQLKKCSTEKGDKKDIRTSKEVCKQVEGPSNLKVGNMAEACSLPRDIAREVGKNTRVDEVISASHVSSGEKDSPVPDYAGVGFLASDHVDVESVPLQDSHGSGQQTASDNSIKENCTVEVFKNGGCFKGAWYSAKVLSLNDDKALVCFTDLQSDKDSDALKEWIPLEGEENKVPNIRVAHPISGMHFDRPRKRYRAALTEYQWSVGDRVDAFSENCWRGGVITEQHNNDPTTFTVHFPAFEETSAVKAWHLRPTLTWKNGKWIELLSSRQTGLSQGDPPRGKRLKLGHPLEVKGKGEIPKTDNLQLENVDEPKLLPLSSTEKVFNIGSNRGNNMVDAPRMMRSGLQKEGLKFFGVPRPGKKRKFMEVSKNIVSELNNKKDLPNDSSKLSQYLPPRTGPRGFKNGSNVDVKEKKFAESKLKAPYTRKLPGISTRTLSQRENSTSAVSGPSEITIQSHTVKGSIINNENGSSNIIQPGSGSNHEAAVDVNVSTQSLPSDSSKKASNNINSEQSMKGKLAVASGRIDAAAEDNLLPDSTGPRRSNRKIHPTSRLLEGLQTSLITSKIPSASHGRSHRLQSKGASRPKR</sequence>
<feature type="region of interest" description="Disordered" evidence="1">
    <location>
        <begin position="256"/>
        <end position="285"/>
    </location>
</feature>
<feature type="compositionally biased region" description="Polar residues" evidence="1">
    <location>
        <begin position="259"/>
        <end position="285"/>
    </location>
</feature>
<feature type="compositionally biased region" description="Basic residues" evidence="1">
    <location>
        <begin position="1971"/>
        <end position="1986"/>
    </location>
</feature>
<reference evidence="3 4" key="1">
    <citation type="submission" date="2024-01" db="EMBL/GenBank/DDBJ databases">
        <title>The complete chloroplast genome sequence of Lithospermum erythrorhizon: insights into the phylogenetic relationship among Boraginaceae species and the maternal lineages of purple gromwells.</title>
        <authorList>
            <person name="Okada T."/>
            <person name="Watanabe K."/>
        </authorList>
    </citation>
    <scope>NUCLEOTIDE SEQUENCE [LARGE SCALE GENOMIC DNA]</scope>
</reference>
<comment type="caution">
    <text evidence="3">The sequence shown here is derived from an EMBL/GenBank/DDBJ whole genome shotgun (WGS) entry which is preliminary data.</text>
</comment>
<dbReference type="Pfam" id="PF05641">
    <property type="entry name" value="Agenet"/>
    <property type="match status" value="1"/>
</dbReference>
<feature type="compositionally biased region" description="Polar residues" evidence="1">
    <location>
        <begin position="798"/>
        <end position="811"/>
    </location>
</feature>
<feature type="region of interest" description="Disordered" evidence="1">
    <location>
        <begin position="1863"/>
        <end position="1986"/>
    </location>
</feature>
<protein>
    <recommendedName>
        <fullName evidence="2">Agenet domain-containing protein</fullName>
    </recommendedName>
</protein>
<dbReference type="SMART" id="SM00743">
    <property type="entry name" value="Agenet"/>
    <property type="match status" value="2"/>
</dbReference>
<organism evidence="3 4">
    <name type="scientific">Lithospermum erythrorhizon</name>
    <name type="common">Purple gromwell</name>
    <name type="synonym">Lithospermum officinale var. erythrorhizon</name>
    <dbReference type="NCBI Taxonomy" id="34254"/>
    <lineage>
        <taxon>Eukaryota</taxon>
        <taxon>Viridiplantae</taxon>
        <taxon>Streptophyta</taxon>
        <taxon>Embryophyta</taxon>
        <taxon>Tracheophyta</taxon>
        <taxon>Spermatophyta</taxon>
        <taxon>Magnoliopsida</taxon>
        <taxon>eudicotyledons</taxon>
        <taxon>Gunneridae</taxon>
        <taxon>Pentapetalae</taxon>
        <taxon>asterids</taxon>
        <taxon>lamiids</taxon>
        <taxon>Boraginales</taxon>
        <taxon>Boraginaceae</taxon>
        <taxon>Boraginoideae</taxon>
        <taxon>Lithospermeae</taxon>
        <taxon>Lithospermum</taxon>
    </lineage>
</organism>
<evidence type="ECO:0000256" key="1">
    <source>
        <dbReference type="SAM" id="MobiDB-lite"/>
    </source>
</evidence>
<feature type="region of interest" description="Disordered" evidence="1">
    <location>
        <begin position="411"/>
        <end position="445"/>
    </location>
</feature>
<feature type="region of interest" description="Disordered" evidence="1">
    <location>
        <begin position="327"/>
        <end position="360"/>
    </location>
</feature>
<dbReference type="InterPro" id="IPR008395">
    <property type="entry name" value="Agenet-like_dom"/>
</dbReference>
<feature type="compositionally biased region" description="Polar residues" evidence="1">
    <location>
        <begin position="1889"/>
        <end position="1912"/>
    </location>
</feature>
<feature type="region of interest" description="Disordered" evidence="1">
    <location>
        <begin position="1778"/>
        <end position="1807"/>
    </location>
</feature>
<dbReference type="InterPro" id="IPR055274">
    <property type="entry name" value="SWO1"/>
</dbReference>
<feature type="domain" description="Agenet" evidence="2">
    <location>
        <begin position="1602"/>
        <end position="1660"/>
    </location>
</feature>
<feature type="region of interest" description="Disordered" evidence="1">
    <location>
        <begin position="681"/>
        <end position="811"/>
    </location>
</feature>
<gene>
    <name evidence="3" type="ORF">LIER_15794</name>
</gene>
<feature type="compositionally biased region" description="Low complexity" evidence="1">
    <location>
        <begin position="422"/>
        <end position="439"/>
    </location>
</feature>
<feature type="compositionally biased region" description="Polar residues" evidence="1">
    <location>
        <begin position="411"/>
        <end position="421"/>
    </location>
</feature>
<dbReference type="InterPro" id="IPR014002">
    <property type="entry name" value="Agenet_dom_plant"/>
</dbReference>
<feature type="compositionally biased region" description="Low complexity" evidence="1">
    <location>
        <begin position="1863"/>
        <end position="1874"/>
    </location>
</feature>
<dbReference type="Proteomes" id="UP001454036">
    <property type="component" value="Unassembled WGS sequence"/>
</dbReference>
<evidence type="ECO:0000259" key="2">
    <source>
        <dbReference type="SMART" id="SM00743"/>
    </source>
</evidence>
<feature type="domain" description="Agenet" evidence="2">
    <location>
        <begin position="1511"/>
        <end position="1585"/>
    </location>
</feature>
<feature type="compositionally biased region" description="Polar residues" evidence="1">
    <location>
        <begin position="927"/>
        <end position="941"/>
    </location>
</feature>
<feature type="region of interest" description="Disordered" evidence="1">
    <location>
        <begin position="1107"/>
        <end position="1148"/>
    </location>
</feature>
<proteinExistence type="predicted"/>
<feature type="compositionally biased region" description="Polar residues" evidence="1">
    <location>
        <begin position="485"/>
        <end position="496"/>
    </location>
</feature>
<feature type="compositionally biased region" description="Basic and acidic residues" evidence="1">
    <location>
        <begin position="345"/>
        <end position="360"/>
    </location>
</feature>
<keyword evidence="4" id="KW-1185">Reference proteome</keyword>
<evidence type="ECO:0000313" key="4">
    <source>
        <dbReference type="Proteomes" id="UP001454036"/>
    </source>
</evidence>
<feature type="region of interest" description="Disordered" evidence="1">
    <location>
        <begin position="927"/>
        <end position="957"/>
    </location>
</feature>
<feature type="region of interest" description="Disordered" evidence="1">
    <location>
        <begin position="480"/>
        <end position="522"/>
    </location>
</feature>
<evidence type="ECO:0000313" key="3">
    <source>
        <dbReference type="EMBL" id="GAA0158879.1"/>
    </source>
</evidence>
<feature type="region of interest" description="Disordered" evidence="1">
    <location>
        <begin position="135"/>
        <end position="179"/>
    </location>
</feature>
<feature type="compositionally biased region" description="Basic residues" evidence="1">
    <location>
        <begin position="785"/>
        <end position="797"/>
    </location>
</feature>
<dbReference type="PANTHER" id="PTHR48429:SF1">
    <property type="entry name" value="AGENET DOMAIN-CONTAINING PROTEIN"/>
    <property type="match status" value="1"/>
</dbReference>
<feature type="compositionally biased region" description="Polar residues" evidence="1">
    <location>
        <begin position="761"/>
        <end position="770"/>
    </location>
</feature>
<accession>A0AAV3Q493</accession>